<evidence type="ECO:0000313" key="7">
    <source>
        <dbReference type="EMBL" id="MEK0085598.1"/>
    </source>
</evidence>
<keyword evidence="4" id="KW-0597">Phosphoprotein</keyword>
<keyword evidence="8" id="KW-1185">Reference proteome</keyword>
<dbReference type="InterPro" id="IPR011006">
    <property type="entry name" value="CheY-like_superfamily"/>
</dbReference>
<dbReference type="SMART" id="SM00421">
    <property type="entry name" value="HTH_LUXR"/>
    <property type="match status" value="1"/>
</dbReference>
<dbReference type="PROSITE" id="PS50110">
    <property type="entry name" value="RESPONSE_REGULATORY"/>
    <property type="match status" value="1"/>
</dbReference>
<reference evidence="7 8" key="1">
    <citation type="submission" date="2024-01" db="EMBL/GenBank/DDBJ databases">
        <title>Multi-omics insights into the function and evolution of sodium benzoate biodegradation pathways in Benzoatithermus flavus gen. nov., sp. nov. from hot spring.</title>
        <authorList>
            <person name="Hu C.-J."/>
            <person name="Li W.-J."/>
        </authorList>
    </citation>
    <scope>NUCLEOTIDE SEQUENCE [LARGE SCALE GENOMIC DNA]</scope>
    <source>
        <strain evidence="7 8">SYSU G07066</strain>
    </source>
</reference>
<dbReference type="PANTHER" id="PTHR44688:SF16">
    <property type="entry name" value="DNA-BINDING TRANSCRIPTIONAL ACTIVATOR DEVR_DOSR"/>
    <property type="match status" value="1"/>
</dbReference>
<dbReference type="Pfam" id="PF00072">
    <property type="entry name" value="Response_reg"/>
    <property type="match status" value="1"/>
</dbReference>
<gene>
    <name evidence="7" type="ORF">U1T56_20790</name>
</gene>
<keyword evidence="2" id="KW-0238">DNA-binding</keyword>
<evidence type="ECO:0000259" key="5">
    <source>
        <dbReference type="PROSITE" id="PS50043"/>
    </source>
</evidence>
<evidence type="ECO:0000256" key="3">
    <source>
        <dbReference type="ARBA" id="ARBA00023163"/>
    </source>
</evidence>
<dbReference type="PRINTS" id="PR00038">
    <property type="entry name" value="HTHLUXR"/>
</dbReference>
<accession>A0ABU8XWL3</accession>
<sequence>MPPDDRRPVVLVVEDDEALRRALAFNLEVAGYRVRAHEAAEPLLAELDRIEAGCLITDVRLPGMGGLELIRELARRGSRLPVVVVTGFADVPLAVEAMKAGAVDLLEKPLAPGALLAVVERALRACSGILRQQEQVENAAARIATLSSREREVFDGLIRGRLSKQIAGDLGISPRTVEIYRANVMEKLGTRTLAEIVRLGVLLELQGQREP</sequence>
<dbReference type="PROSITE" id="PS50043">
    <property type="entry name" value="HTH_LUXR_2"/>
    <property type="match status" value="1"/>
</dbReference>
<dbReference type="InterPro" id="IPR016032">
    <property type="entry name" value="Sig_transdc_resp-reg_C-effctor"/>
</dbReference>
<evidence type="ECO:0000256" key="4">
    <source>
        <dbReference type="PROSITE-ProRule" id="PRU00169"/>
    </source>
</evidence>
<dbReference type="RefSeq" id="WP_418161448.1">
    <property type="nucleotide sequence ID" value="NZ_JBBLZC010000030.1"/>
</dbReference>
<feature type="domain" description="Response regulatory" evidence="6">
    <location>
        <begin position="9"/>
        <end position="123"/>
    </location>
</feature>
<organism evidence="7 8">
    <name type="scientific">Benzoatithermus flavus</name>
    <dbReference type="NCBI Taxonomy" id="3108223"/>
    <lineage>
        <taxon>Bacteria</taxon>
        <taxon>Pseudomonadati</taxon>
        <taxon>Pseudomonadota</taxon>
        <taxon>Alphaproteobacteria</taxon>
        <taxon>Geminicoccales</taxon>
        <taxon>Geminicoccaceae</taxon>
        <taxon>Benzoatithermus</taxon>
    </lineage>
</organism>
<dbReference type="PANTHER" id="PTHR44688">
    <property type="entry name" value="DNA-BINDING TRANSCRIPTIONAL ACTIVATOR DEVR_DOSR"/>
    <property type="match status" value="1"/>
</dbReference>
<dbReference type="SMART" id="SM00448">
    <property type="entry name" value="REC"/>
    <property type="match status" value="1"/>
</dbReference>
<dbReference type="SUPFAM" id="SSF52172">
    <property type="entry name" value="CheY-like"/>
    <property type="match status" value="1"/>
</dbReference>
<dbReference type="SUPFAM" id="SSF46894">
    <property type="entry name" value="C-terminal effector domain of the bipartite response regulators"/>
    <property type="match status" value="1"/>
</dbReference>
<evidence type="ECO:0000256" key="1">
    <source>
        <dbReference type="ARBA" id="ARBA00023015"/>
    </source>
</evidence>
<evidence type="ECO:0000256" key="2">
    <source>
        <dbReference type="ARBA" id="ARBA00023125"/>
    </source>
</evidence>
<dbReference type="InterPro" id="IPR001789">
    <property type="entry name" value="Sig_transdc_resp-reg_receiver"/>
</dbReference>
<comment type="caution">
    <text evidence="7">The sequence shown here is derived from an EMBL/GenBank/DDBJ whole genome shotgun (WGS) entry which is preliminary data.</text>
</comment>
<dbReference type="CDD" id="cd06170">
    <property type="entry name" value="LuxR_C_like"/>
    <property type="match status" value="1"/>
</dbReference>
<keyword evidence="1" id="KW-0805">Transcription regulation</keyword>
<dbReference type="InterPro" id="IPR036388">
    <property type="entry name" value="WH-like_DNA-bd_sf"/>
</dbReference>
<feature type="modified residue" description="4-aspartylphosphate" evidence="4">
    <location>
        <position position="58"/>
    </location>
</feature>
<evidence type="ECO:0000259" key="6">
    <source>
        <dbReference type="PROSITE" id="PS50110"/>
    </source>
</evidence>
<dbReference type="Gene3D" id="1.10.10.10">
    <property type="entry name" value="Winged helix-like DNA-binding domain superfamily/Winged helix DNA-binding domain"/>
    <property type="match status" value="1"/>
</dbReference>
<name>A0ABU8XWL3_9PROT</name>
<dbReference type="PROSITE" id="PS00622">
    <property type="entry name" value="HTH_LUXR_1"/>
    <property type="match status" value="1"/>
</dbReference>
<feature type="domain" description="HTH luxR-type" evidence="5">
    <location>
        <begin position="139"/>
        <end position="204"/>
    </location>
</feature>
<keyword evidence="3" id="KW-0804">Transcription</keyword>
<proteinExistence type="predicted"/>
<evidence type="ECO:0000313" key="8">
    <source>
        <dbReference type="Proteomes" id="UP001375743"/>
    </source>
</evidence>
<dbReference type="Proteomes" id="UP001375743">
    <property type="component" value="Unassembled WGS sequence"/>
</dbReference>
<dbReference type="Gene3D" id="3.40.50.2300">
    <property type="match status" value="1"/>
</dbReference>
<protein>
    <submittedName>
        <fullName evidence="7">Response regulator</fullName>
    </submittedName>
</protein>
<dbReference type="Pfam" id="PF00196">
    <property type="entry name" value="GerE"/>
    <property type="match status" value="1"/>
</dbReference>
<dbReference type="InterPro" id="IPR000792">
    <property type="entry name" value="Tscrpt_reg_LuxR_C"/>
</dbReference>
<dbReference type="EMBL" id="JBBLZC010000030">
    <property type="protein sequence ID" value="MEK0085598.1"/>
    <property type="molecule type" value="Genomic_DNA"/>
</dbReference>